<keyword evidence="2" id="KW-0479">Metal-binding</keyword>
<dbReference type="GO" id="GO:0016846">
    <property type="term" value="F:carbon-sulfur lyase activity"/>
    <property type="evidence" value="ECO:0007669"/>
    <property type="project" value="InterPro"/>
</dbReference>
<sequence>MFKPPVSFSCIRIHGVKVLKLAKQLAFIQGEGDVKDYADGNTLSGRTTKRSFCSNCGGNLFIKPAGGDIILVHSPAIEGSESWVPKKESHPQDRLAWVKEVAFVTKAKTKLGYLVHLDEVELGCTNWDTADMYGDNEDLVGKWFKYSGKRDKIFLATKFGVTPTGINNAPEYIRSAVEKSLKRLGVDQIDLYYAHRADNNVPIEQTVSEMAKLVKEGKVRYLGLSEVSEAALRRAHAVHPIAALQVEYSPFFLDIEEPKIGLLKACEELGVAVIAYSPLGRGMLTGTYKSNDDIPEDDWRKVVPKFSNENFPNILKLVSTLEGIGKKHNATAGQITLAWLLTRSPSVISIPGTKKIKYLKENLDALSIKLTDEEIKEIKGVADEANTSSEETKVYQGNCLCGRVQFTLAGGPFHYAICNCKNCKQSSGSAFLTYAAFKPEQLSFVEGESDVKDYTDSNTQSGRAIKRSFCSHCGGNLFIKPIGRDLVLVHSTAIEGSESWVPERESFPQDRLTWVKDITLATIPKT</sequence>
<dbReference type="InterPro" id="IPR020471">
    <property type="entry name" value="AKR"/>
</dbReference>
<proteinExistence type="inferred from homology"/>
<dbReference type="InterPro" id="IPR006913">
    <property type="entry name" value="CENP-V/GFA"/>
</dbReference>
<protein>
    <recommendedName>
        <fullName evidence="5">CENP-V/GFA domain-containing protein</fullName>
    </recommendedName>
</protein>
<comment type="caution">
    <text evidence="6">The sequence shown here is derived from an EMBL/GenBank/DDBJ whole genome shotgun (WGS) entry which is preliminary data.</text>
</comment>
<feature type="domain" description="CENP-V/GFA" evidence="5">
    <location>
        <begin position="395"/>
        <end position="510"/>
    </location>
</feature>
<dbReference type="EMBL" id="JAACJJ010000042">
    <property type="protein sequence ID" value="KAF5316720.1"/>
    <property type="molecule type" value="Genomic_DNA"/>
</dbReference>
<dbReference type="InterPro" id="IPR023210">
    <property type="entry name" value="NADP_OxRdtase_dom"/>
</dbReference>
<name>A0A8H5EXZ8_9AGAR</name>
<dbReference type="AlphaFoldDB" id="A0A8H5EXZ8"/>
<reference evidence="6 7" key="1">
    <citation type="journal article" date="2020" name="ISME J.">
        <title>Uncovering the hidden diversity of litter-decomposition mechanisms in mushroom-forming fungi.</title>
        <authorList>
            <person name="Floudas D."/>
            <person name="Bentzer J."/>
            <person name="Ahren D."/>
            <person name="Johansson T."/>
            <person name="Persson P."/>
            <person name="Tunlid A."/>
        </authorList>
    </citation>
    <scope>NUCLEOTIDE SEQUENCE [LARGE SCALE GENOMIC DNA]</scope>
    <source>
        <strain evidence="6 7">CBS 101986</strain>
    </source>
</reference>
<accession>A0A8H5EXZ8</accession>
<evidence type="ECO:0000256" key="2">
    <source>
        <dbReference type="ARBA" id="ARBA00022723"/>
    </source>
</evidence>
<evidence type="ECO:0000313" key="6">
    <source>
        <dbReference type="EMBL" id="KAF5316720.1"/>
    </source>
</evidence>
<dbReference type="GO" id="GO:0005737">
    <property type="term" value="C:cytoplasm"/>
    <property type="evidence" value="ECO:0007669"/>
    <property type="project" value="TreeGrafter"/>
</dbReference>
<keyword evidence="7" id="KW-1185">Reference proteome</keyword>
<dbReference type="GO" id="GO:0016491">
    <property type="term" value="F:oxidoreductase activity"/>
    <property type="evidence" value="ECO:0007669"/>
    <property type="project" value="UniProtKB-KW"/>
</dbReference>
<gene>
    <name evidence="6" type="ORF">D9619_006564</name>
</gene>
<organism evidence="6 7">
    <name type="scientific">Psilocybe cf. subviscida</name>
    <dbReference type="NCBI Taxonomy" id="2480587"/>
    <lineage>
        <taxon>Eukaryota</taxon>
        <taxon>Fungi</taxon>
        <taxon>Dikarya</taxon>
        <taxon>Basidiomycota</taxon>
        <taxon>Agaricomycotina</taxon>
        <taxon>Agaricomycetes</taxon>
        <taxon>Agaricomycetidae</taxon>
        <taxon>Agaricales</taxon>
        <taxon>Agaricineae</taxon>
        <taxon>Strophariaceae</taxon>
        <taxon>Psilocybe</taxon>
    </lineage>
</organism>
<dbReference type="InterPro" id="IPR036812">
    <property type="entry name" value="NAD(P)_OxRdtase_dom_sf"/>
</dbReference>
<dbReference type="InterPro" id="IPR011057">
    <property type="entry name" value="Mss4-like_sf"/>
</dbReference>
<dbReference type="PANTHER" id="PTHR43625:SF40">
    <property type="entry name" value="ALDO-KETO REDUCTASE YAKC [NADP(+)]"/>
    <property type="match status" value="1"/>
</dbReference>
<dbReference type="GO" id="GO:0046872">
    <property type="term" value="F:metal ion binding"/>
    <property type="evidence" value="ECO:0007669"/>
    <property type="project" value="UniProtKB-KW"/>
</dbReference>
<dbReference type="Pfam" id="PF04828">
    <property type="entry name" value="GFA"/>
    <property type="match status" value="1"/>
</dbReference>
<keyword evidence="3" id="KW-0862">Zinc</keyword>
<evidence type="ECO:0000256" key="1">
    <source>
        <dbReference type="ARBA" id="ARBA00005495"/>
    </source>
</evidence>
<dbReference type="Gene3D" id="2.170.150.70">
    <property type="match status" value="1"/>
</dbReference>
<dbReference type="SUPFAM" id="SSF51316">
    <property type="entry name" value="Mss4-like"/>
    <property type="match status" value="2"/>
</dbReference>
<evidence type="ECO:0000256" key="4">
    <source>
        <dbReference type="ARBA" id="ARBA00023002"/>
    </source>
</evidence>
<evidence type="ECO:0000256" key="3">
    <source>
        <dbReference type="ARBA" id="ARBA00022833"/>
    </source>
</evidence>
<dbReference type="OrthoDB" id="37537at2759"/>
<dbReference type="InterPro" id="IPR050791">
    <property type="entry name" value="Aldo-Keto_reductase"/>
</dbReference>
<keyword evidence="4" id="KW-0560">Oxidoreductase</keyword>
<evidence type="ECO:0000259" key="5">
    <source>
        <dbReference type="PROSITE" id="PS51891"/>
    </source>
</evidence>
<comment type="similarity">
    <text evidence="1">Belongs to the Gfa family.</text>
</comment>
<dbReference type="SUPFAM" id="SSF51430">
    <property type="entry name" value="NAD(P)-linked oxidoreductase"/>
    <property type="match status" value="1"/>
</dbReference>
<evidence type="ECO:0000313" key="7">
    <source>
        <dbReference type="Proteomes" id="UP000567179"/>
    </source>
</evidence>
<dbReference type="PANTHER" id="PTHR43625">
    <property type="entry name" value="AFLATOXIN B1 ALDEHYDE REDUCTASE"/>
    <property type="match status" value="1"/>
</dbReference>
<dbReference type="PRINTS" id="PR00069">
    <property type="entry name" value="ALDKETRDTASE"/>
</dbReference>
<dbReference type="Pfam" id="PF00248">
    <property type="entry name" value="Aldo_ket_red"/>
    <property type="match status" value="1"/>
</dbReference>
<dbReference type="Gene3D" id="3.20.20.100">
    <property type="entry name" value="NADP-dependent oxidoreductase domain"/>
    <property type="match status" value="1"/>
</dbReference>
<dbReference type="Proteomes" id="UP000567179">
    <property type="component" value="Unassembled WGS sequence"/>
</dbReference>
<dbReference type="PROSITE" id="PS51891">
    <property type="entry name" value="CENP_V_GFA"/>
    <property type="match status" value="1"/>
</dbReference>